<dbReference type="InterPro" id="IPR002177">
    <property type="entry name" value="DPS_DNA-bd"/>
</dbReference>
<organism evidence="4 5">
    <name type="scientific">Roseomonas populi</name>
    <dbReference type="NCBI Taxonomy" id="3121582"/>
    <lineage>
        <taxon>Bacteria</taxon>
        <taxon>Pseudomonadati</taxon>
        <taxon>Pseudomonadota</taxon>
        <taxon>Alphaproteobacteria</taxon>
        <taxon>Acetobacterales</taxon>
        <taxon>Roseomonadaceae</taxon>
        <taxon>Roseomonas</taxon>
    </lineage>
</organism>
<dbReference type="Pfam" id="PF00210">
    <property type="entry name" value="Ferritin"/>
    <property type="match status" value="1"/>
</dbReference>
<evidence type="ECO:0000313" key="5">
    <source>
        <dbReference type="Proteomes" id="UP001524642"/>
    </source>
</evidence>
<dbReference type="PANTHER" id="PTHR42932">
    <property type="entry name" value="GENERAL STRESS PROTEIN 20U"/>
    <property type="match status" value="1"/>
</dbReference>
<keyword evidence="5" id="KW-1185">Reference proteome</keyword>
<gene>
    <name evidence="4" type="ORF">NRP21_23680</name>
</gene>
<name>A0ABT1XBH7_9PROT</name>
<dbReference type="PIRSF" id="PIRSF005900">
    <property type="entry name" value="Dps"/>
    <property type="match status" value="1"/>
</dbReference>
<dbReference type="RefSeq" id="WP_257718711.1">
    <property type="nucleotide sequence ID" value="NZ_JANJOU010000028.1"/>
</dbReference>
<dbReference type="Gene3D" id="1.20.1260.10">
    <property type="match status" value="1"/>
</dbReference>
<reference evidence="4 5" key="1">
    <citation type="submission" date="2022-06" db="EMBL/GenBank/DDBJ databases">
        <title>Roseomonas CN29.</title>
        <authorList>
            <person name="Cheng Y."/>
            <person name="He X."/>
        </authorList>
    </citation>
    <scope>NUCLEOTIDE SEQUENCE [LARGE SCALE GENOMIC DNA]</scope>
    <source>
        <strain evidence="4 5">CN29</strain>
    </source>
</reference>
<dbReference type="CDD" id="cd01043">
    <property type="entry name" value="DPS"/>
    <property type="match status" value="1"/>
</dbReference>
<proteinExistence type="inferred from homology"/>
<evidence type="ECO:0000259" key="3">
    <source>
        <dbReference type="Pfam" id="PF00210"/>
    </source>
</evidence>
<evidence type="ECO:0000256" key="1">
    <source>
        <dbReference type="ARBA" id="ARBA00009497"/>
    </source>
</evidence>
<dbReference type="SUPFAM" id="SSF47240">
    <property type="entry name" value="Ferritin-like"/>
    <property type="match status" value="1"/>
</dbReference>
<dbReference type="InterPro" id="IPR012347">
    <property type="entry name" value="Ferritin-like"/>
</dbReference>
<accession>A0ABT1XBH7</accession>
<evidence type="ECO:0000256" key="2">
    <source>
        <dbReference type="RuleBase" id="RU003875"/>
    </source>
</evidence>
<sequence length="130" mass="14354">MKTKNFHWHVAGPHFRDYHAMLADQAGELLAMVDPLAERARKLGGTTDRSVGHIVRLQRVLDNDADPVGPQGMLAEFREDNAALVACMRALRSMCDGQGDVATASLLEVWIDVAEGRVWFLFKTGRHGNG</sequence>
<dbReference type="PRINTS" id="PR01346">
    <property type="entry name" value="HELNAPAPROT"/>
</dbReference>
<dbReference type="EMBL" id="JANJOU010000028">
    <property type="protein sequence ID" value="MCR0985059.1"/>
    <property type="molecule type" value="Genomic_DNA"/>
</dbReference>
<dbReference type="PANTHER" id="PTHR42932:SF3">
    <property type="entry name" value="DNA PROTECTION DURING STARVATION PROTEIN"/>
    <property type="match status" value="1"/>
</dbReference>
<dbReference type="InterPro" id="IPR009078">
    <property type="entry name" value="Ferritin-like_SF"/>
</dbReference>
<protein>
    <submittedName>
        <fullName evidence="4">DNA starvation/stationary phase protection protein</fullName>
    </submittedName>
</protein>
<evidence type="ECO:0000313" key="4">
    <source>
        <dbReference type="EMBL" id="MCR0985059.1"/>
    </source>
</evidence>
<dbReference type="InterPro" id="IPR008331">
    <property type="entry name" value="Ferritin_DPS_dom"/>
</dbReference>
<comment type="caution">
    <text evidence="4">The sequence shown here is derived from an EMBL/GenBank/DDBJ whole genome shotgun (WGS) entry which is preliminary data.</text>
</comment>
<comment type="similarity">
    <text evidence="1 2">Belongs to the Dps family.</text>
</comment>
<feature type="domain" description="Ferritin/DPS" evidence="3">
    <location>
        <begin position="2"/>
        <end position="121"/>
    </location>
</feature>
<dbReference type="Proteomes" id="UP001524642">
    <property type="component" value="Unassembled WGS sequence"/>
</dbReference>